<sequence length="70" mass="8080">MLLSIFETLSGLRVNWGENSLFPIREVPHIQDLANILECRVDKMPPTYLGMPLGSKHVFTDQKGWKQRAR</sequence>
<protein>
    <submittedName>
        <fullName evidence="1">Uncharacterized protein</fullName>
    </submittedName>
</protein>
<dbReference type="AlphaFoldDB" id="A0A9J5WM85"/>
<proteinExistence type="predicted"/>
<accession>A0A9J5WM85</accession>
<reference evidence="1 2" key="1">
    <citation type="submission" date="2020-09" db="EMBL/GenBank/DDBJ databases">
        <title>De no assembly of potato wild relative species, Solanum commersonii.</title>
        <authorList>
            <person name="Cho K."/>
        </authorList>
    </citation>
    <scope>NUCLEOTIDE SEQUENCE [LARGE SCALE GENOMIC DNA]</scope>
    <source>
        <strain evidence="1">LZ3.2</strain>
        <tissue evidence="1">Leaf</tissue>
    </source>
</reference>
<evidence type="ECO:0000313" key="2">
    <source>
        <dbReference type="Proteomes" id="UP000824120"/>
    </source>
</evidence>
<dbReference type="OrthoDB" id="1306001at2759"/>
<comment type="caution">
    <text evidence="1">The sequence shown here is derived from an EMBL/GenBank/DDBJ whole genome shotgun (WGS) entry which is preliminary data.</text>
</comment>
<dbReference type="EMBL" id="JACXVP010000011">
    <property type="protein sequence ID" value="KAG5577025.1"/>
    <property type="molecule type" value="Genomic_DNA"/>
</dbReference>
<organism evidence="1 2">
    <name type="scientific">Solanum commersonii</name>
    <name type="common">Commerson's wild potato</name>
    <name type="synonym">Commerson's nightshade</name>
    <dbReference type="NCBI Taxonomy" id="4109"/>
    <lineage>
        <taxon>Eukaryota</taxon>
        <taxon>Viridiplantae</taxon>
        <taxon>Streptophyta</taxon>
        <taxon>Embryophyta</taxon>
        <taxon>Tracheophyta</taxon>
        <taxon>Spermatophyta</taxon>
        <taxon>Magnoliopsida</taxon>
        <taxon>eudicotyledons</taxon>
        <taxon>Gunneridae</taxon>
        <taxon>Pentapetalae</taxon>
        <taxon>asterids</taxon>
        <taxon>lamiids</taxon>
        <taxon>Solanales</taxon>
        <taxon>Solanaceae</taxon>
        <taxon>Solanoideae</taxon>
        <taxon>Solaneae</taxon>
        <taxon>Solanum</taxon>
    </lineage>
</organism>
<dbReference type="Proteomes" id="UP000824120">
    <property type="component" value="Chromosome 11"/>
</dbReference>
<name>A0A9J5WM85_SOLCO</name>
<keyword evidence="2" id="KW-1185">Reference proteome</keyword>
<gene>
    <name evidence="1" type="ORF">H5410_057159</name>
</gene>
<evidence type="ECO:0000313" key="1">
    <source>
        <dbReference type="EMBL" id="KAG5577025.1"/>
    </source>
</evidence>